<dbReference type="InterPro" id="IPR008979">
    <property type="entry name" value="Galactose-bd-like_sf"/>
</dbReference>
<dbReference type="Pfam" id="PF08530">
    <property type="entry name" value="PepX_C"/>
    <property type="match status" value="1"/>
</dbReference>
<feature type="domain" description="Xaa-Pro dipeptidyl-peptidase C-terminal" evidence="3">
    <location>
        <begin position="313"/>
        <end position="541"/>
    </location>
</feature>
<dbReference type="SUPFAM" id="SSF49785">
    <property type="entry name" value="Galactose-binding domain-like"/>
    <property type="match status" value="1"/>
</dbReference>
<dbReference type="PANTHER" id="PTHR43056:SF10">
    <property type="entry name" value="COCE_NOND FAMILY, PUTATIVE (AFU_ORTHOLOGUE AFUA_7G00600)-RELATED"/>
    <property type="match status" value="1"/>
</dbReference>
<comment type="caution">
    <text evidence="4">The sequence shown here is derived from an EMBL/GenBank/DDBJ whole genome shotgun (WGS) entry which is preliminary data.</text>
</comment>
<evidence type="ECO:0000313" key="4">
    <source>
        <dbReference type="EMBL" id="GGD30493.1"/>
    </source>
</evidence>
<evidence type="ECO:0000256" key="2">
    <source>
        <dbReference type="SAM" id="MobiDB-lite"/>
    </source>
</evidence>
<dbReference type="InterPro" id="IPR005674">
    <property type="entry name" value="CocE/Ser_esterase"/>
</dbReference>
<evidence type="ECO:0000256" key="1">
    <source>
        <dbReference type="ARBA" id="ARBA00022801"/>
    </source>
</evidence>
<name>A0ABQ1QKL4_9ACTN</name>
<feature type="compositionally biased region" description="Polar residues" evidence="2">
    <location>
        <begin position="512"/>
        <end position="528"/>
    </location>
</feature>
<dbReference type="InterPro" id="IPR029058">
    <property type="entry name" value="AB_hydrolase_fold"/>
</dbReference>
<dbReference type="Pfam" id="PF02129">
    <property type="entry name" value="Peptidase_S15"/>
    <property type="match status" value="1"/>
</dbReference>
<dbReference type="InterPro" id="IPR050585">
    <property type="entry name" value="Xaa-Pro_dipeptidyl-ppase/CocE"/>
</dbReference>
<dbReference type="Gene3D" id="3.40.50.1820">
    <property type="entry name" value="alpha/beta hydrolase"/>
    <property type="match status" value="1"/>
</dbReference>
<gene>
    <name evidence="4" type="ORF">GCM10007231_32410</name>
</gene>
<dbReference type="Gene3D" id="2.60.120.260">
    <property type="entry name" value="Galactose-binding domain-like"/>
    <property type="match status" value="1"/>
</dbReference>
<keyword evidence="5" id="KW-1185">Reference proteome</keyword>
<evidence type="ECO:0000313" key="5">
    <source>
        <dbReference type="Proteomes" id="UP000630594"/>
    </source>
</evidence>
<feature type="region of interest" description="Disordered" evidence="2">
    <location>
        <begin position="512"/>
        <end position="535"/>
    </location>
</feature>
<dbReference type="SMART" id="SM00939">
    <property type="entry name" value="PepX_C"/>
    <property type="match status" value="1"/>
</dbReference>
<dbReference type="InterPro" id="IPR013736">
    <property type="entry name" value="Xaa-Pro_dipept_C"/>
</dbReference>
<reference evidence="5" key="1">
    <citation type="journal article" date="2019" name="Int. J. Syst. Evol. Microbiol.">
        <title>The Global Catalogue of Microorganisms (GCM) 10K type strain sequencing project: providing services to taxonomists for standard genome sequencing and annotation.</title>
        <authorList>
            <consortium name="The Broad Institute Genomics Platform"/>
            <consortium name="The Broad Institute Genome Sequencing Center for Infectious Disease"/>
            <person name="Wu L."/>
            <person name="Ma J."/>
        </authorList>
    </citation>
    <scope>NUCLEOTIDE SEQUENCE [LARGE SCALE GENOMIC DNA]</scope>
    <source>
        <strain evidence="5">CCM 7403</strain>
    </source>
</reference>
<dbReference type="SUPFAM" id="SSF53474">
    <property type="entry name" value="alpha/beta-Hydrolases"/>
    <property type="match status" value="1"/>
</dbReference>
<dbReference type="InterPro" id="IPR000383">
    <property type="entry name" value="Xaa-Pro-like_dom"/>
</dbReference>
<dbReference type="NCBIfam" id="TIGR00976">
    <property type="entry name" value="CocE_NonD"/>
    <property type="match status" value="1"/>
</dbReference>
<accession>A0ABQ1QKL4</accession>
<dbReference type="Proteomes" id="UP000630594">
    <property type="component" value="Unassembled WGS sequence"/>
</dbReference>
<evidence type="ECO:0000259" key="3">
    <source>
        <dbReference type="SMART" id="SM00939"/>
    </source>
</evidence>
<dbReference type="EMBL" id="BMCK01000006">
    <property type="protein sequence ID" value="GGD30493.1"/>
    <property type="molecule type" value="Genomic_DNA"/>
</dbReference>
<keyword evidence="1 4" id="KW-0378">Hydrolase</keyword>
<sequence>MTHGSRHLRGVAVARLLKMPWGTCDATVTLHRVVMRDGASLLTDVHFPATTPDGAALGTVLIRTPYGRRGLLAELTAGWLASHGYRVVNQSCRGTAGSGGTFDPFAQEVDDGADTVSWLRCQPWFDGRFALWGASYVGHAAWAVMVDPPPELAAAVVAVSAHDGHWVAHGAGAFALDEVVGLMDGLAHLDAGPRGLLSAASARRRQRPAFEELPLVAAQETVFADTGMLYRDWLLATDPGDRVWRRMRLGEALDRVEVPVLLQAGWQDRFSTQMFEQHDRLRRRGVVVGLTVGPWTHLQAATTGAGILMVEALDWLDEHLAGTDARRPSPVRLFVTGAEEWRDLETWPPPTHEHVLHLHPHGALAEAAPAAGSGPSVFTYNPARPTPAVGGRVTNPAIGGRRDNRRLEQRDDVLTFTTAPLTEPMEVMGSPAVELFHATDNPYADLFVRLCEVTEDGRSVNLSDGFRRLGPADANGSVEISLDAVAHRFNPGVRLRLQVSGGAHPRYARQLGTSEGPATSTAMANSHRTISHGDGGSSRLLLPCLPATPVERA</sequence>
<dbReference type="GO" id="GO:0016787">
    <property type="term" value="F:hydrolase activity"/>
    <property type="evidence" value="ECO:0007669"/>
    <property type="project" value="UniProtKB-KW"/>
</dbReference>
<organism evidence="4 5">
    <name type="scientific">Nocardioides daphniae</name>
    <dbReference type="NCBI Taxonomy" id="402297"/>
    <lineage>
        <taxon>Bacteria</taxon>
        <taxon>Bacillati</taxon>
        <taxon>Actinomycetota</taxon>
        <taxon>Actinomycetes</taxon>
        <taxon>Propionibacteriales</taxon>
        <taxon>Nocardioidaceae</taxon>
        <taxon>Nocardioides</taxon>
    </lineage>
</organism>
<protein>
    <submittedName>
        <fullName evidence="4">Hydrolase</fullName>
    </submittedName>
</protein>
<proteinExistence type="predicted"/>
<dbReference type="PANTHER" id="PTHR43056">
    <property type="entry name" value="PEPTIDASE S9 PROLYL OLIGOPEPTIDASE"/>
    <property type="match status" value="1"/>
</dbReference>
<dbReference type="Gene3D" id="1.10.3020.10">
    <property type="entry name" value="alpha-amino acid ester hydrolase ( Helical cap domain)"/>
    <property type="match status" value="1"/>
</dbReference>